<dbReference type="OrthoDB" id="9800174at2"/>
<dbReference type="InterPro" id="IPR012768">
    <property type="entry name" value="Trehalose_TreZ"/>
</dbReference>
<feature type="binding site" evidence="16">
    <location>
        <begin position="253"/>
        <end position="258"/>
    </location>
    <ligand>
        <name>substrate</name>
    </ligand>
</feature>
<comment type="subcellular location">
    <subcellularLocation>
        <location evidence="1 15">Cytoplasm</location>
    </subcellularLocation>
</comment>
<dbReference type="InterPro" id="IPR006047">
    <property type="entry name" value="GH13_cat_dom"/>
</dbReference>
<dbReference type="EMBL" id="RAQU01000032">
    <property type="protein sequence ID" value="RKK04778.1"/>
    <property type="molecule type" value="Genomic_DNA"/>
</dbReference>
<dbReference type="Pfam" id="PF02922">
    <property type="entry name" value="CBM_48"/>
    <property type="match status" value="1"/>
</dbReference>
<reference evidence="19 22" key="1">
    <citation type="submission" date="2018-09" db="EMBL/GenBank/DDBJ databases">
        <title>Roseomonas sp. nov., isolated from feces of Tibetan antelopes in the Qinghai-Tibet plateau, China.</title>
        <authorList>
            <person name="Tian Z."/>
        </authorList>
    </citation>
    <scope>NUCLEOTIDE SEQUENCE [LARGE SCALE GENOMIC DNA]</scope>
    <source>
        <strain evidence="20 21">Z23</strain>
        <strain evidence="19 22">Z24</strain>
    </source>
</reference>
<dbReference type="SUPFAM" id="SSF51445">
    <property type="entry name" value="(Trans)glycosidases"/>
    <property type="match status" value="1"/>
</dbReference>
<dbReference type="InterPro" id="IPR044901">
    <property type="entry name" value="Trehalose_TreZ_E-set_sf"/>
</dbReference>
<dbReference type="InterPro" id="IPR017853">
    <property type="entry name" value="GH"/>
</dbReference>
<evidence type="ECO:0000259" key="18">
    <source>
        <dbReference type="SMART" id="SM00642"/>
    </source>
</evidence>
<keyword evidence="21" id="KW-1185">Reference proteome</keyword>
<dbReference type="Pfam" id="PF11941">
    <property type="entry name" value="DUF3459"/>
    <property type="match status" value="1"/>
</dbReference>
<evidence type="ECO:0000313" key="19">
    <source>
        <dbReference type="EMBL" id="RKK04778.1"/>
    </source>
</evidence>
<dbReference type="RefSeq" id="WP_120637748.1">
    <property type="nucleotide sequence ID" value="NZ_RAQU01000032.1"/>
</dbReference>
<dbReference type="CDD" id="cd02853">
    <property type="entry name" value="E_set_MTHase_like_N"/>
    <property type="match status" value="1"/>
</dbReference>
<evidence type="ECO:0000256" key="17">
    <source>
        <dbReference type="PIRSR" id="PIRSR006337-3"/>
    </source>
</evidence>
<dbReference type="PANTHER" id="PTHR43651">
    <property type="entry name" value="1,4-ALPHA-GLUCAN-BRANCHING ENZYME"/>
    <property type="match status" value="1"/>
</dbReference>
<evidence type="ECO:0000313" key="21">
    <source>
        <dbReference type="Proteomes" id="UP000274097"/>
    </source>
</evidence>
<evidence type="ECO:0000313" key="22">
    <source>
        <dbReference type="Proteomes" id="UP000278036"/>
    </source>
</evidence>
<dbReference type="InterPro" id="IPR013783">
    <property type="entry name" value="Ig-like_fold"/>
</dbReference>
<dbReference type="NCBIfam" id="TIGR02402">
    <property type="entry name" value="trehalose_TreZ"/>
    <property type="match status" value="1"/>
</dbReference>
<dbReference type="CDD" id="cd11325">
    <property type="entry name" value="AmyAc_GTHase"/>
    <property type="match status" value="1"/>
</dbReference>
<feature type="active site" description="Nucleophile" evidence="15">
    <location>
        <position position="255"/>
    </location>
</feature>
<evidence type="ECO:0000256" key="4">
    <source>
        <dbReference type="ARBA" id="ARBA00012268"/>
    </source>
</evidence>
<dbReference type="Proteomes" id="UP000274097">
    <property type="component" value="Unassembled WGS sequence"/>
</dbReference>
<comment type="caution">
    <text evidence="19">The sequence shown here is derived from an EMBL/GenBank/DDBJ whole genome shotgun (WGS) entry which is preliminary data.</text>
</comment>
<evidence type="ECO:0000256" key="1">
    <source>
        <dbReference type="ARBA" id="ARBA00004496"/>
    </source>
</evidence>
<dbReference type="PANTHER" id="PTHR43651:SF11">
    <property type="entry name" value="MALTO-OLIGOSYLTREHALOSE TREHALOHYDROLASE"/>
    <property type="match status" value="1"/>
</dbReference>
<keyword evidence="7 14" id="KW-0378">Hydrolase</keyword>
<dbReference type="GO" id="GO:0033942">
    <property type="term" value="F:4-alpha-D-(1-&gt;4)-alpha-D-glucanotrehalose trehalohydrolase activity"/>
    <property type="evidence" value="ECO:0007669"/>
    <property type="project" value="UniProtKB-EC"/>
</dbReference>
<keyword evidence="9 14" id="KW-0326">Glycosidase</keyword>
<comment type="pathway">
    <text evidence="2 14">Glycan biosynthesis; trehalose biosynthesis.</text>
</comment>
<dbReference type="SUPFAM" id="SSF81296">
    <property type="entry name" value="E set domains"/>
    <property type="match status" value="1"/>
</dbReference>
<dbReference type="EC" id="3.2.1.141" evidence="4 13"/>
<protein>
    <recommendedName>
        <fullName evidence="5 13">Malto-oligosyltrehalose trehalohydrolase</fullName>
        <shortName evidence="14">MTHase</shortName>
        <ecNumber evidence="4 13">3.2.1.141</ecNumber>
    </recommendedName>
    <alternativeName>
        <fullName evidence="11 14">4-alpha-D-((1-&gt;4)-alpha-D-glucano)trehalose trehalohydrolase</fullName>
    </alternativeName>
    <alternativeName>
        <fullName evidence="10 14">Maltooligosyl trehalose trehalohydrolase</fullName>
    </alternativeName>
</protein>
<dbReference type="Gene3D" id="1.10.10.760">
    <property type="entry name" value="E-set domains of sugar-utilizing enzymes"/>
    <property type="match status" value="1"/>
</dbReference>
<evidence type="ECO:0000256" key="6">
    <source>
        <dbReference type="ARBA" id="ARBA00022490"/>
    </source>
</evidence>
<feature type="binding site" evidence="16">
    <location>
        <begin position="306"/>
        <end position="310"/>
    </location>
    <ligand>
        <name>substrate</name>
    </ligand>
</feature>
<evidence type="ECO:0000256" key="2">
    <source>
        <dbReference type="ARBA" id="ARBA00005199"/>
    </source>
</evidence>
<dbReference type="GO" id="GO:0005992">
    <property type="term" value="P:trehalose biosynthetic process"/>
    <property type="evidence" value="ECO:0007669"/>
    <property type="project" value="UniProtKB-UniRule"/>
</dbReference>
<dbReference type="Proteomes" id="UP000278036">
    <property type="component" value="Unassembled WGS sequence"/>
</dbReference>
<evidence type="ECO:0000256" key="5">
    <source>
        <dbReference type="ARBA" id="ARBA00015938"/>
    </source>
</evidence>
<comment type="catalytic activity">
    <reaction evidence="12 14">
        <text>hydrolysis of (1-&gt;4)-alpha-D-glucosidic linkage in 4-alpha-D-[(1-&gt;4)-alpha-D-glucanosyl]n trehalose to yield trehalose and (1-&gt;4)-alpha-D-glucan.</text>
        <dbReference type="EC" id="3.2.1.141"/>
    </reaction>
</comment>
<dbReference type="Pfam" id="PF00128">
    <property type="entry name" value="Alpha-amylase"/>
    <property type="match status" value="1"/>
</dbReference>
<dbReference type="EMBL" id="RFLX01000003">
    <property type="protein sequence ID" value="RMI25950.1"/>
    <property type="molecule type" value="Genomic_DNA"/>
</dbReference>
<evidence type="ECO:0000256" key="9">
    <source>
        <dbReference type="ARBA" id="ARBA00023295"/>
    </source>
</evidence>
<proteinExistence type="inferred from homology"/>
<dbReference type="InterPro" id="IPR022567">
    <property type="entry name" value="DUF3459"/>
</dbReference>
<sequence>MSTSLSFGAIPLGGGTTRFRLWAPGHQAAEVVLDGRPSIPLHKRPDGWWEAEGEAPAGTRYRYKLGNGMEVPDPASHAQDGDVDGWSLVVDPDAYQWQYPDWKGLPWPRAVIYELHAGLYGGFRGVIADLPRLAALGVNTIELMPVNDFAGLRNWGYDGVLPYAPDETYGTPDDLKALVDAAHGHGLSIMLDVVYNHFGPAGNYWGSIAPVFFHQDKNNPWGQSIDFSRPQVRDFFMENALYWLTEFRFDGLRLDAVHAIEDDSFLPELSARIRAATEGRHVHLVLENERNDATLLEKDFDAQWNDDVHHCLHVLLTGEHDAYYIDYADDPADHLAHALATGFVYQGNESRNLGHARGKPSAHLPPSAFVNALQTHDQVGNRAMGERIAQIAPPEGVRAALLLLLLSPQVPMLFMGDEWASERPFLFFTGFQTEELADAVREGRRKEFARFPAFADPERREKIPDPNAISTFTASRPDPSERLLPKHAAVEEFVANLLRQRRDILGERLDGTTSLESDKLGEKGVRAQWRLGDGAVLTVAANFGNSPVPCPTGPGTMLAESREGLAAALEAEGLGGLGAVAWIATEDRIAETLW</sequence>
<evidence type="ECO:0000256" key="10">
    <source>
        <dbReference type="ARBA" id="ARBA00032057"/>
    </source>
</evidence>
<dbReference type="InterPro" id="IPR004193">
    <property type="entry name" value="Glyco_hydro_13_N"/>
</dbReference>
<evidence type="ECO:0000256" key="15">
    <source>
        <dbReference type="PIRSR" id="PIRSR006337-1"/>
    </source>
</evidence>
<evidence type="ECO:0000313" key="20">
    <source>
        <dbReference type="EMBL" id="RMI25950.1"/>
    </source>
</evidence>
<evidence type="ECO:0000256" key="3">
    <source>
        <dbReference type="ARBA" id="ARBA00008061"/>
    </source>
</evidence>
<feature type="site" description="Transition state stabilizer" evidence="17">
    <location>
        <position position="377"/>
    </location>
</feature>
<organism evidence="19 22">
    <name type="scientific">Teichococcus wenyumeiae</name>
    <dbReference type="NCBI Taxonomy" id="2478470"/>
    <lineage>
        <taxon>Bacteria</taxon>
        <taxon>Pseudomonadati</taxon>
        <taxon>Pseudomonadota</taxon>
        <taxon>Alphaproteobacteria</taxon>
        <taxon>Acetobacterales</taxon>
        <taxon>Roseomonadaceae</taxon>
        <taxon>Roseomonas</taxon>
    </lineage>
</organism>
<keyword evidence="6" id="KW-0963">Cytoplasm</keyword>
<evidence type="ECO:0000256" key="11">
    <source>
        <dbReference type="ARBA" id="ARBA00033284"/>
    </source>
</evidence>
<evidence type="ECO:0000256" key="7">
    <source>
        <dbReference type="ARBA" id="ARBA00022801"/>
    </source>
</evidence>
<gene>
    <name evidence="19" type="primary">treZ</name>
    <name evidence="19" type="ORF">D6Z83_07705</name>
    <name evidence="20" type="ORF">EBE87_06030</name>
</gene>
<dbReference type="UniPathway" id="UPA00299"/>
<dbReference type="PIRSF" id="PIRSF006337">
    <property type="entry name" value="Trehalose_TreZ"/>
    <property type="match status" value="1"/>
</dbReference>
<dbReference type="SMART" id="SM00642">
    <property type="entry name" value="Aamy"/>
    <property type="match status" value="1"/>
</dbReference>
<evidence type="ECO:0000256" key="8">
    <source>
        <dbReference type="ARBA" id="ARBA00023277"/>
    </source>
</evidence>
<dbReference type="Gene3D" id="3.20.20.80">
    <property type="entry name" value="Glycosidases"/>
    <property type="match status" value="1"/>
</dbReference>
<feature type="binding site" evidence="16">
    <location>
        <begin position="376"/>
        <end position="381"/>
    </location>
    <ligand>
        <name>substrate</name>
    </ligand>
</feature>
<evidence type="ECO:0000256" key="16">
    <source>
        <dbReference type="PIRSR" id="PIRSR006337-2"/>
    </source>
</evidence>
<dbReference type="Gene3D" id="2.60.40.10">
    <property type="entry name" value="Immunoglobulins"/>
    <property type="match status" value="1"/>
</dbReference>
<dbReference type="InterPro" id="IPR014756">
    <property type="entry name" value="Ig_E-set"/>
</dbReference>
<feature type="domain" description="Glycosyl hydrolase family 13 catalytic" evidence="18">
    <location>
        <begin position="89"/>
        <end position="459"/>
    </location>
</feature>
<dbReference type="AlphaFoldDB" id="A0A3A9JVF3"/>
<dbReference type="GO" id="GO:0005737">
    <property type="term" value="C:cytoplasm"/>
    <property type="evidence" value="ECO:0007669"/>
    <property type="project" value="UniProtKB-SubCell"/>
</dbReference>
<dbReference type="InParanoid" id="A0A3A9JVF3"/>
<evidence type="ECO:0000256" key="12">
    <source>
        <dbReference type="ARBA" id="ARBA00034013"/>
    </source>
</evidence>
<name>A0A3A9JVF3_9PROT</name>
<comment type="similarity">
    <text evidence="3 14">Belongs to the glycosyl hydrolase 13 family.</text>
</comment>
<evidence type="ECO:0000256" key="13">
    <source>
        <dbReference type="NCBIfam" id="TIGR02402"/>
    </source>
</evidence>
<accession>A0A3A9JVF3</accession>
<evidence type="ECO:0000256" key="14">
    <source>
        <dbReference type="PIRNR" id="PIRNR006337"/>
    </source>
</evidence>
<feature type="active site" description="Proton donor" evidence="15">
    <location>
        <position position="287"/>
    </location>
</feature>
<keyword evidence="8" id="KW-0119">Carbohydrate metabolism</keyword>